<evidence type="ECO:0000313" key="1">
    <source>
        <dbReference type="EMBL" id="JAD45739.1"/>
    </source>
</evidence>
<organism evidence="1">
    <name type="scientific">Arundo donax</name>
    <name type="common">Giant reed</name>
    <name type="synonym">Donax arundinaceus</name>
    <dbReference type="NCBI Taxonomy" id="35708"/>
    <lineage>
        <taxon>Eukaryota</taxon>
        <taxon>Viridiplantae</taxon>
        <taxon>Streptophyta</taxon>
        <taxon>Embryophyta</taxon>
        <taxon>Tracheophyta</taxon>
        <taxon>Spermatophyta</taxon>
        <taxon>Magnoliopsida</taxon>
        <taxon>Liliopsida</taxon>
        <taxon>Poales</taxon>
        <taxon>Poaceae</taxon>
        <taxon>PACMAD clade</taxon>
        <taxon>Arundinoideae</taxon>
        <taxon>Arundineae</taxon>
        <taxon>Arundo</taxon>
    </lineage>
</organism>
<protein>
    <submittedName>
        <fullName evidence="1">Uncharacterized protein</fullName>
    </submittedName>
</protein>
<dbReference type="EMBL" id="GBRH01252156">
    <property type="protein sequence ID" value="JAD45739.1"/>
    <property type="molecule type" value="Transcribed_RNA"/>
</dbReference>
<accession>A0A0A9A253</accession>
<sequence length="68" mass="7835">MGLPFADNICHPPKIDEEGKIHWFPNLQEFEIYNCPKVVSLPPIPWTKPLCSVKIRDVGSSLLDRLKY</sequence>
<reference evidence="1" key="2">
    <citation type="journal article" date="2015" name="Data Brief">
        <title>Shoot transcriptome of the giant reed, Arundo donax.</title>
        <authorList>
            <person name="Barrero R.A."/>
            <person name="Guerrero F.D."/>
            <person name="Moolhuijzen P."/>
            <person name="Goolsby J.A."/>
            <person name="Tidwell J."/>
            <person name="Bellgard S.E."/>
            <person name="Bellgard M.I."/>
        </authorList>
    </citation>
    <scope>NUCLEOTIDE SEQUENCE</scope>
    <source>
        <tissue evidence="1">Shoot tissue taken approximately 20 cm above the soil surface</tissue>
    </source>
</reference>
<dbReference type="AlphaFoldDB" id="A0A0A9A253"/>
<name>A0A0A9A253_ARUDO</name>
<reference evidence="1" key="1">
    <citation type="submission" date="2014-09" db="EMBL/GenBank/DDBJ databases">
        <authorList>
            <person name="Magalhaes I.L.F."/>
            <person name="Oliveira U."/>
            <person name="Santos F.R."/>
            <person name="Vidigal T.H.D.A."/>
            <person name="Brescovit A.D."/>
            <person name="Santos A.J."/>
        </authorList>
    </citation>
    <scope>NUCLEOTIDE SEQUENCE</scope>
    <source>
        <tissue evidence="1">Shoot tissue taken approximately 20 cm above the soil surface</tissue>
    </source>
</reference>
<proteinExistence type="predicted"/>